<dbReference type="Proteomes" id="UP001501470">
    <property type="component" value="Unassembled WGS sequence"/>
</dbReference>
<accession>A0ABP4NV62</accession>
<dbReference type="RefSeq" id="WP_344513511.1">
    <property type="nucleotide sequence ID" value="NZ_BAAAQD010000039.1"/>
</dbReference>
<name>A0ABP4NV62_9ACTN</name>
<sequence length="249" mass="28134">MTASAIEVQRYLGDVDYPTDKQHLVEQARDHGANENVMRTLRDLSRERFASPNDVTQAISEPSKARDIVEILLARHTEIKQMFTRVSSARGKQKEELFHDLVRMLAVHENAEEVVVHPAARDLIPNGKEVVGERLQEESEAKRALADIYDLGIDHPEFDQHLSVLAESVVTHAMEEEQQEFSQLRQRADIDRLRRMATAFEAAEAVVPTRPHPAAGESAVVNLMVGPPTAVFDKIRDAMRDWRERTGEG</sequence>
<gene>
    <name evidence="2" type="ORF">GCM10009827_106770</name>
</gene>
<dbReference type="PANTHER" id="PTHR35585:SF1">
    <property type="entry name" value="HHE DOMAIN PROTEIN (AFU_ORTHOLOGUE AFUA_4G00730)"/>
    <property type="match status" value="1"/>
</dbReference>
<comment type="caution">
    <text evidence="2">The sequence shown here is derived from an EMBL/GenBank/DDBJ whole genome shotgun (WGS) entry which is preliminary data.</text>
</comment>
<evidence type="ECO:0000259" key="1">
    <source>
        <dbReference type="Pfam" id="PF01814"/>
    </source>
</evidence>
<reference evidence="3" key="1">
    <citation type="journal article" date="2019" name="Int. J. Syst. Evol. Microbiol.">
        <title>The Global Catalogue of Microorganisms (GCM) 10K type strain sequencing project: providing services to taxonomists for standard genome sequencing and annotation.</title>
        <authorList>
            <consortium name="The Broad Institute Genomics Platform"/>
            <consortium name="The Broad Institute Genome Sequencing Center for Infectious Disease"/>
            <person name="Wu L."/>
            <person name="Ma J."/>
        </authorList>
    </citation>
    <scope>NUCLEOTIDE SEQUENCE [LARGE SCALE GENOMIC DNA]</scope>
    <source>
        <strain evidence="3">JCM 15933</strain>
    </source>
</reference>
<evidence type="ECO:0000313" key="2">
    <source>
        <dbReference type="EMBL" id="GAA1567701.1"/>
    </source>
</evidence>
<dbReference type="PANTHER" id="PTHR35585">
    <property type="entry name" value="HHE DOMAIN PROTEIN (AFU_ORTHOLOGUE AFUA_4G00730)"/>
    <property type="match status" value="1"/>
</dbReference>
<dbReference type="Pfam" id="PF01814">
    <property type="entry name" value="Hemerythrin"/>
    <property type="match status" value="1"/>
</dbReference>
<protein>
    <recommendedName>
        <fullName evidence="1">Hemerythrin-like domain-containing protein</fullName>
    </recommendedName>
</protein>
<feature type="domain" description="Hemerythrin-like" evidence="1">
    <location>
        <begin position="68"/>
        <end position="182"/>
    </location>
</feature>
<proteinExistence type="predicted"/>
<keyword evidence="3" id="KW-1185">Reference proteome</keyword>
<dbReference type="InterPro" id="IPR012312">
    <property type="entry name" value="Hemerythrin-like"/>
</dbReference>
<evidence type="ECO:0000313" key="3">
    <source>
        <dbReference type="Proteomes" id="UP001501470"/>
    </source>
</evidence>
<dbReference type="EMBL" id="BAAAQD010000039">
    <property type="protein sequence ID" value="GAA1567701.1"/>
    <property type="molecule type" value="Genomic_DNA"/>
</dbReference>
<organism evidence="2 3">
    <name type="scientific">Dactylosporangium maewongense</name>
    <dbReference type="NCBI Taxonomy" id="634393"/>
    <lineage>
        <taxon>Bacteria</taxon>
        <taxon>Bacillati</taxon>
        <taxon>Actinomycetota</taxon>
        <taxon>Actinomycetes</taxon>
        <taxon>Micromonosporales</taxon>
        <taxon>Micromonosporaceae</taxon>
        <taxon>Dactylosporangium</taxon>
    </lineage>
</organism>
<dbReference type="Pfam" id="PF11387">
    <property type="entry name" value="DUF2795"/>
    <property type="match status" value="1"/>
</dbReference>
<dbReference type="InterPro" id="IPR021527">
    <property type="entry name" value="DUF2795"/>
</dbReference>